<comment type="caution">
    <text evidence="1">The sequence shown here is derived from an EMBL/GenBank/DDBJ whole genome shotgun (WGS) entry which is preliminary data.</text>
</comment>
<protein>
    <submittedName>
        <fullName evidence="1">Tryptophan 7-halogenase</fullName>
    </submittedName>
</protein>
<dbReference type="PANTHER" id="PTHR43747">
    <property type="entry name" value="FAD-BINDING PROTEIN"/>
    <property type="match status" value="1"/>
</dbReference>
<dbReference type="InterPro" id="IPR036188">
    <property type="entry name" value="FAD/NAD-bd_sf"/>
</dbReference>
<dbReference type="InterPro" id="IPR050816">
    <property type="entry name" value="Flavin-dep_Halogenase_NPB"/>
</dbReference>
<evidence type="ECO:0000313" key="1">
    <source>
        <dbReference type="EMBL" id="MDT8761049.1"/>
    </source>
</evidence>
<dbReference type="Pfam" id="PF04820">
    <property type="entry name" value="Trp_halogenase"/>
    <property type="match status" value="1"/>
</dbReference>
<dbReference type="EMBL" id="JALMLT010000007">
    <property type="protein sequence ID" value="MDT8761049.1"/>
    <property type="molecule type" value="Genomic_DNA"/>
</dbReference>
<name>A0ABU3NAW9_9SPHN</name>
<gene>
    <name evidence="1" type="ORF">MZO42_20305</name>
</gene>
<sequence>MNDRAIRSIAILGGGIVGLSAAAAFARALPQISVTLIEAPADPAALADLLPGSTSAIHRFHARIGLDEQALIRAGAALPRLGLRFVDWPAGAESWHHVHGEHGAPAGKIAFHQLWARARRAGSAEAWHRYAPAGVLAEARKFLHPQPGTPLAAFDYGLRLEPVRYREMLTALVDRAGVTRLAGRFEDVVRHEDGGVAALMLADGRRVEADLYVDASGPAAPLANAVTTGFEDWASSLPYERVEIGEGPPSAADPNDTIIGAATGWQFVSPLPGRTILGRVHASAEQSDAPAVTIRRGRRNAPWAGNVLALGDAAVALDPLHWPNLHLAQSGIARAIELLPGRDFHPVETAEYNRRARLEAEHMRDFQALHYWRAGADIAVPDSLTGILDQFTRRGRFVWQDEDSVTEDEWLSALLGLGMVPEATDPVAEAVPIAAADAGMAELRKRLAQLPAGVPGYAEYLKRCGVPA</sequence>
<accession>A0ABU3NAW9</accession>
<dbReference type="InterPro" id="IPR006905">
    <property type="entry name" value="Flavin_halogenase"/>
</dbReference>
<dbReference type="Gene3D" id="3.50.50.60">
    <property type="entry name" value="FAD/NAD(P)-binding domain"/>
    <property type="match status" value="1"/>
</dbReference>
<reference evidence="1" key="1">
    <citation type="submission" date="2022-04" db="EMBL/GenBank/DDBJ databases">
        <title>Tomato heritable bacteria conferring resistance against bacterial wilt.</title>
        <authorList>
            <person name="Yin J."/>
        </authorList>
    </citation>
    <scope>NUCLEOTIDE SEQUENCE</scope>
    <source>
        <strain evidence="1">Cra20</strain>
    </source>
</reference>
<proteinExistence type="predicted"/>
<dbReference type="PANTHER" id="PTHR43747:SF4">
    <property type="entry name" value="FLAVIN-DEPENDENT TRYPTOPHAN HALOGENASE"/>
    <property type="match status" value="1"/>
</dbReference>
<dbReference type="SUPFAM" id="SSF51905">
    <property type="entry name" value="FAD/NAD(P)-binding domain"/>
    <property type="match status" value="1"/>
</dbReference>
<organism evidence="1">
    <name type="scientific">Sphingomonas psychrotolerans</name>
    <dbReference type="NCBI Taxonomy" id="1327635"/>
    <lineage>
        <taxon>Bacteria</taxon>
        <taxon>Pseudomonadati</taxon>
        <taxon>Pseudomonadota</taxon>
        <taxon>Alphaproteobacteria</taxon>
        <taxon>Sphingomonadales</taxon>
        <taxon>Sphingomonadaceae</taxon>
        <taxon>Sphingomonas</taxon>
    </lineage>
</organism>